<evidence type="ECO:0000259" key="1">
    <source>
        <dbReference type="Pfam" id="PF00534"/>
    </source>
</evidence>
<dbReference type="AlphaFoldDB" id="A0A7X0NFY5"/>
<accession>A0A7X0NFY5</accession>
<dbReference type="PANTHER" id="PTHR12526">
    <property type="entry name" value="GLYCOSYLTRANSFERASE"/>
    <property type="match status" value="1"/>
</dbReference>
<reference evidence="3 4" key="1">
    <citation type="submission" date="2020-08" db="EMBL/GenBank/DDBJ databases">
        <title>Genomic Encyclopedia of Type Strains, Phase IV (KMG-IV): sequencing the most valuable type-strain genomes for metagenomic binning, comparative biology and taxonomic classification.</title>
        <authorList>
            <person name="Goeker M."/>
        </authorList>
    </citation>
    <scope>NUCLEOTIDE SEQUENCE [LARGE SCALE GENOMIC DNA]</scope>
    <source>
        <strain evidence="3 4">DSM 26287</strain>
    </source>
</reference>
<dbReference type="RefSeq" id="WP_184423563.1">
    <property type="nucleotide sequence ID" value="NZ_AP027362.1"/>
</dbReference>
<dbReference type="Pfam" id="PF00534">
    <property type="entry name" value="Glycos_transf_1"/>
    <property type="match status" value="1"/>
</dbReference>
<proteinExistence type="predicted"/>
<evidence type="ECO:0000313" key="4">
    <source>
        <dbReference type="Proteomes" id="UP000537141"/>
    </source>
</evidence>
<keyword evidence="3" id="KW-0808">Transferase</keyword>
<dbReference type="Gene3D" id="3.40.50.2000">
    <property type="entry name" value="Glycogen Phosphorylase B"/>
    <property type="match status" value="2"/>
</dbReference>
<dbReference type="GO" id="GO:0016757">
    <property type="term" value="F:glycosyltransferase activity"/>
    <property type="evidence" value="ECO:0007669"/>
    <property type="project" value="InterPro"/>
</dbReference>
<dbReference type="InterPro" id="IPR001296">
    <property type="entry name" value="Glyco_trans_1"/>
</dbReference>
<dbReference type="Pfam" id="PF13477">
    <property type="entry name" value="Glyco_trans_4_2"/>
    <property type="match status" value="1"/>
</dbReference>
<comment type="caution">
    <text evidence="3">The sequence shown here is derived from an EMBL/GenBank/DDBJ whole genome shotgun (WGS) entry which is preliminary data.</text>
</comment>
<sequence>MSSKLLKLAFIAPASVVHTVKWVNGLINYGFEVHLITQHKLQEPISESVIVHQLPFKGGKGYVLNALHLNRLIKSISPDIINVHYASGYGTLANLAQIPSYVLSIWGSDVYEFPYKSWFHKWLIKANLKSAAKLASTSHAMAEQVRKIFPDASDIAITPFGVNLEQFSPIHKVFTQEHITIGVVKRMEEKYGLDVLINAFNLTRQTLIEQQSDYAEKLRLLIVGDGALTNQLKEQVVRLNLSEVCQITGAVPHAQVNHYINQIDLFVVSSRIESFGVSVVEAAACERACIVSNIGGLPEVVVDKKTGFIVESESPKAFSKALLNMIEQQELARTMGANARQFALSNYSEHLTMDIMVNMLNANLELH</sequence>
<evidence type="ECO:0000313" key="3">
    <source>
        <dbReference type="EMBL" id="MBB6542752.1"/>
    </source>
</evidence>
<feature type="domain" description="Glycosyltransferase subfamily 4-like N-terminal" evidence="2">
    <location>
        <begin position="7"/>
        <end position="138"/>
    </location>
</feature>
<keyword evidence="4" id="KW-1185">Reference proteome</keyword>
<gene>
    <name evidence="3" type="ORF">HNQ55_001252</name>
</gene>
<dbReference type="SUPFAM" id="SSF53756">
    <property type="entry name" value="UDP-Glycosyltransferase/glycogen phosphorylase"/>
    <property type="match status" value="1"/>
</dbReference>
<dbReference type="GO" id="GO:1901135">
    <property type="term" value="P:carbohydrate derivative metabolic process"/>
    <property type="evidence" value="ECO:0007669"/>
    <property type="project" value="UniProtKB-ARBA"/>
</dbReference>
<dbReference type="Proteomes" id="UP000537141">
    <property type="component" value="Unassembled WGS sequence"/>
</dbReference>
<evidence type="ECO:0000259" key="2">
    <source>
        <dbReference type="Pfam" id="PF13477"/>
    </source>
</evidence>
<name>A0A7X0NFY5_9GAMM</name>
<protein>
    <submittedName>
        <fullName evidence="3">Glycosyltransferase involved in cell wall biosynthesis</fullName>
    </submittedName>
</protein>
<dbReference type="EMBL" id="JACHHU010000007">
    <property type="protein sequence ID" value="MBB6542752.1"/>
    <property type="molecule type" value="Genomic_DNA"/>
</dbReference>
<organism evidence="3 4">
    <name type="scientific">Thalassotalea piscium</name>
    <dbReference type="NCBI Taxonomy" id="1230533"/>
    <lineage>
        <taxon>Bacteria</taxon>
        <taxon>Pseudomonadati</taxon>
        <taxon>Pseudomonadota</taxon>
        <taxon>Gammaproteobacteria</taxon>
        <taxon>Alteromonadales</taxon>
        <taxon>Colwelliaceae</taxon>
        <taxon>Thalassotalea</taxon>
    </lineage>
</organism>
<dbReference type="InterPro" id="IPR028098">
    <property type="entry name" value="Glyco_trans_4-like_N"/>
</dbReference>
<feature type="domain" description="Glycosyl transferase family 1" evidence="1">
    <location>
        <begin position="176"/>
        <end position="341"/>
    </location>
</feature>